<protein>
    <submittedName>
        <fullName evidence="13">Kappa-type opioid receptor</fullName>
    </submittedName>
</protein>
<feature type="transmembrane region" description="Helical" evidence="11">
    <location>
        <begin position="91"/>
        <end position="113"/>
    </location>
</feature>
<dbReference type="GO" id="GO:0005886">
    <property type="term" value="C:plasma membrane"/>
    <property type="evidence" value="ECO:0007669"/>
    <property type="project" value="UniProtKB-SubCell"/>
</dbReference>
<dbReference type="InterPro" id="IPR017452">
    <property type="entry name" value="GPCR_Rhodpsn_7TM"/>
</dbReference>
<keyword evidence="9" id="KW-0807">Transducer</keyword>
<dbReference type="InterPro" id="IPR000276">
    <property type="entry name" value="GPCR_Rhodpsn"/>
</dbReference>
<keyword evidence="2" id="KW-1003">Cell membrane</keyword>
<keyword evidence="7 13" id="KW-0675">Receptor</keyword>
<keyword evidence="4 11" id="KW-1133">Transmembrane helix</keyword>
<feature type="transmembrane region" description="Helical" evidence="11">
    <location>
        <begin position="226"/>
        <end position="245"/>
    </location>
</feature>
<dbReference type="Proteomes" id="UP001249851">
    <property type="component" value="Unassembled WGS sequence"/>
</dbReference>
<comment type="caution">
    <text evidence="13">The sequence shown here is derived from an EMBL/GenBank/DDBJ whole genome shotgun (WGS) entry which is preliminary data.</text>
</comment>
<organism evidence="13 14">
    <name type="scientific">Acropora cervicornis</name>
    <name type="common">Staghorn coral</name>
    <dbReference type="NCBI Taxonomy" id="6130"/>
    <lineage>
        <taxon>Eukaryota</taxon>
        <taxon>Metazoa</taxon>
        <taxon>Cnidaria</taxon>
        <taxon>Anthozoa</taxon>
        <taxon>Hexacorallia</taxon>
        <taxon>Scleractinia</taxon>
        <taxon>Astrocoeniina</taxon>
        <taxon>Acroporidae</taxon>
        <taxon>Acropora</taxon>
    </lineage>
</organism>
<evidence type="ECO:0000256" key="8">
    <source>
        <dbReference type="ARBA" id="ARBA00023180"/>
    </source>
</evidence>
<dbReference type="PANTHER" id="PTHR24246">
    <property type="entry name" value="OLFACTORY RECEPTOR AND ADENOSINE RECEPTOR"/>
    <property type="match status" value="1"/>
</dbReference>
<evidence type="ECO:0000313" key="13">
    <source>
        <dbReference type="EMBL" id="KAK2567472.1"/>
    </source>
</evidence>
<dbReference type="Pfam" id="PF00001">
    <property type="entry name" value="7tm_1"/>
    <property type="match status" value="1"/>
</dbReference>
<evidence type="ECO:0000256" key="3">
    <source>
        <dbReference type="ARBA" id="ARBA00022692"/>
    </source>
</evidence>
<evidence type="ECO:0000256" key="10">
    <source>
        <dbReference type="SAM" id="MobiDB-lite"/>
    </source>
</evidence>
<keyword evidence="6 11" id="KW-0472">Membrane</keyword>
<comment type="subcellular location">
    <subcellularLocation>
        <location evidence="1">Cell membrane</location>
        <topology evidence="1">Multi-pass membrane protein</topology>
    </subcellularLocation>
</comment>
<reference evidence="13" key="2">
    <citation type="journal article" date="2023" name="Science">
        <title>Genomic signatures of disease resistance in endangered staghorn corals.</title>
        <authorList>
            <person name="Vollmer S.V."/>
            <person name="Selwyn J.D."/>
            <person name="Despard B.A."/>
            <person name="Roesel C.L."/>
        </authorList>
    </citation>
    <scope>NUCLEOTIDE SEQUENCE</scope>
    <source>
        <strain evidence="13">K2</strain>
    </source>
</reference>
<feature type="compositionally biased region" description="Basic and acidic residues" evidence="10">
    <location>
        <begin position="311"/>
        <end position="329"/>
    </location>
</feature>
<evidence type="ECO:0000256" key="5">
    <source>
        <dbReference type="ARBA" id="ARBA00023040"/>
    </source>
</evidence>
<evidence type="ECO:0000256" key="2">
    <source>
        <dbReference type="ARBA" id="ARBA00022475"/>
    </source>
</evidence>
<feature type="region of interest" description="Disordered" evidence="10">
    <location>
        <begin position="301"/>
        <end position="329"/>
    </location>
</feature>
<keyword evidence="5" id="KW-0297">G-protein coupled receptor</keyword>
<feature type="transmembrane region" description="Helical" evidence="11">
    <location>
        <begin position="133"/>
        <end position="156"/>
    </location>
</feature>
<gene>
    <name evidence="13" type="ORF">P5673_008293</name>
</gene>
<evidence type="ECO:0000259" key="12">
    <source>
        <dbReference type="PROSITE" id="PS50262"/>
    </source>
</evidence>
<keyword evidence="8" id="KW-0325">Glycoprotein</keyword>
<evidence type="ECO:0000256" key="7">
    <source>
        <dbReference type="ARBA" id="ARBA00023170"/>
    </source>
</evidence>
<dbReference type="PANTHER" id="PTHR24246:SF27">
    <property type="entry name" value="ADENOSINE RECEPTOR, ISOFORM A"/>
    <property type="match status" value="1"/>
</dbReference>
<keyword evidence="14" id="KW-1185">Reference proteome</keyword>
<evidence type="ECO:0000256" key="4">
    <source>
        <dbReference type="ARBA" id="ARBA00022989"/>
    </source>
</evidence>
<evidence type="ECO:0000256" key="9">
    <source>
        <dbReference type="ARBA" id="ARBA00023224"/>
    </source>
</evidence>
<feature type="transmembrane region" description="Helical" evidence="11">
    <location>
        <begin position="58"/>
        <end position="85"/>
    </location>
</feature>
<evidence type="ECO:0000256" key="1">
    <source>
        <dbReference type="ARBA" id="ARBA00004651"/>
    </source>
</evidence>
<feature type="transmembrane region" description="Helical" evidence="11">
    <location>
        <begin position="21"/>
        <end position="46"/>
    </location>
</feature>
<dbReference type="CDD" id="cd00637">
    <property type="entry name" value="7tm_classA_rhodopsin-like"/>
    <property type="match status" value="1"/>
</dbReference>
<dbReference type="GO" id="GO:0004930">
    <property type="term" value="F:G protein-coupled receptor activity"/>
    <property type="evidence" value="ECO:0007669"/>
    <property type="project" value="UniProtKB-KW"/>
</dbReference>
<feature type="transmembrane region" description="Helical" evidence="11">
    <location>
        <begin position="168"/>
        <end position="191"/>
    </location>
</feature>
<accession>A0AAD9QTW1</accession>
<evidence type="ECO:0000256" key="11">
    <source>
        <dbReference type="SAM" id="Phobius"/>
    </source>
</evidence>
<dbReference type="SMART" id="SM01381">
    <property type="entry name" value="7TM_GPCR_Srsx"/>
    <property type="match status" value="1"/>
</dbReference>
<dbReference type="AlphaFoldDB" id="A0AAD9QTW1"/>
<reference evidence="13" key="1">
    <citation type="journal article" date="2023" name="G3 (Bethesda)">
        <title>Whole genome assembly and annotation of the endangered Caribbean coral Acropora cervicornis.</title>
        <authorList>
            <person name="Selwyn J.D."/>
            <person name="Vollmer S.V."/>
        </authorList>
    </citation>
    <scope>NUCLEOTIDE SEQUENCE</scope>
    <source>
        <strain evidence="13">K2</strain>
    </source>
</reference>
<evidence type="ECO:0000256" key="6">
    <source>
        <dbReference type="ARBA" id="ARBA00023136"/>
    </source>
</evidence>
<dbReference type="PROSITE" id="PS50262">
    <property type="entry name" value="G_PROTEIN_RECEP_F1_2"/>
    <property type="match status" value="1"/>
</dbReference>
<dbReference type="Gene3D" id="1.20.1070.10">
    <property type="entry name" value="Rhodopsin 7-helix transmembrane proteins"/>
    <property type="match status" value="1"/>
</dbReference>
<keyword evidence="3 11" id="KW-0812">Transmembrane</keyword>
<feature type="transmembrane region" description="Helical" evidence="11">
    <location>
        <begin position="257"/>
        <end position="278"/>
    </location>
</feature>
<evidence type="ECO:0000313" key="14">
    <source>
        <dbReference type="Proteomes" id="UP001249851"/>
    </source>
</evidence>
<feature type="domain" description="G-protein coupled receptors family 1 profile" evidence="12">
    <location>
        <begin position="37"/>
        <end position="276"/>
    </location>
</feature>
<proteinExistence type="predicted"/>
<sequence>MDGNHSNNEQCRIGIGFEGEILASICHSCLAFAGSLGNVFLIFVIFRTPSLKTVCGLLISNVAVTDLVVTSVVMPVLVFVLIQGFFPPCLFALPMLIVILVAYFSVSASLLTLTKLSMDRCFAICYPLKHKMWVTVTTVKILIVETWIISLCLPLLEMLYQGPPLVPNSLQTLAVGVCYTTIIISGVFTVIKVRRSSLGISSFHDDQGRGNMAVGLNLRNKQVAKTIAWVVLLFSLCWLPIAVVISFDDSRRNHSSLYFWFATLGFANSSVNPWIYFYRQANYRRALKLLLGYKANKTTPMQRKPVAQETKSTDLNDNEQKENPKISQK</sequence>
<dbReference type="SUPFAM" id="SSF81321">
    <property type="entry name" value="Family A G protein-coupled receptor-like"/>
    <property type="match status" value="1"/>
</dbReference>
<dbReference type="PRINTS" id="PR00237">
    <property type="entry name" value="GPCRRHODOPSN"/>
</dbReference>
<name>A0AAD9QTW1_ACRCE</name>
<dbReference type="EMBL" id="JARQWQ010000014">
    <property type="protein sequence ID" value="KAK2567472.1"/>
    <property type="molecule type" value="Genomic_DNA"/>
</dbReference>